<protein>
    <submittedName>
        <fullName evidence="2">Uncharacterized protein</fullName>
    </submittedName>
</protein>
<evidence type="ECO:0000313" key="2">
    <source>
        <dbReference type="EMBL" id="KAG7099706.1"/>
    </source>
</evidence>
<dbReference type="EMBL" id="CM032181">
    <property type="protein sequence ID" value="KAG7099706.1"/>
    <property type="molecule type" value="Genomic_DNA"/>
</dbReference>
<name>A0A9P7V3P6_9AGAR</name>
<sequence length="503" mass="56320">MSTPNLFFAVVVALSALLSIKYCRFGPKDTFLKLQQQSHFPASFRADEAESSLERLSLQHLTKLNATAADITAVILNWTRLSNVVRIVSLLCDPMLDGILATIFIWNNNPATVLTQEQLGCQHKLRLFNSPTNAYFGARFEACVAASTPFCFIQDDDYLVLPEILYTLRSRISELSVSGIFLQPPNEMLSSTLSRITLNSKIHTSFSWLGYGSMIRRSEAKDFLSLMRLLNVTDDEFKMADNYFSILRNVFTENWFDQNIPLGGGLPFTVGQEGLERNNRHILRAADLLESVLLCEHPPCISLPAQIQDIPYVQSRPTSPSSSSMAPCVGAVCLLETSISMLPNEPKTEVQSTRNILEIQEKNIQSINGKELDLYLNHPPSYAVDGNPETGFCRGSAKKGEYISLDFLDATPKWKQTELVFLVDVVAEALILNSSFRLLGKGDLKQQRIDTRSVCHGLGREGGLKECYVSTSISLAGYYAFQIQFEEDAAGLWCIYEMWMRGR</sequence>
<gene>
    <name evidence="2" type="ORF">E1B28_001526</name>
</gene>
<dbReference type="InterPro" id="IPR029044">
    <property type="entry name" value="Nucleotide-diphossugar_trans"/>
</dbReference>
<dbReference type="KEGG" id="more:E1B28_001526"/>
<comment type="caution">
    <text evidence="2">The sequence shown here is derived from an EMBL/GenBank/DDBJ whole genome shotgun (WGS) entry which is preliminary data.</text>
</comment>
<reference evidence="2" key="1">
    <citation type="journal article" date="2021" name="Genome Biol. Evol.">
        <title>The assembled and annotated genome of the fairy-ring fungus Marasmius oreades.</title>
        <authorList>
            <person name="Hiltunen M."/>
            <person name="Ament-Velasquez S.L."/>
            <person name="Johannesson H."/>
        </authorList>
    </citation>
    <scope>NUCLEOTIDE SEQUENCE</scope>
    <source>
        <strain evidence="2">03SP1</strain>
    </source>
</reference>
<proteinExistence type="predicted"/>
<dbReference type="SUPFAM" id="SSF53448">
    <property type="entry name" value="Nucleotide-diphospho-sugar transferases"/>
    <property type="match status" value="1"/>
</dbReference>
<keyword evidence="3" id="KW-1185">Reference proteome</keyword>
<keyword evidence="1" id="KW-0732">Signal</keyword>
<dbReference type="AlphaFoldDB" id="A0A9P7V3P6"/>
<evidence type="ECO:0000256" key="1">
    <source>
        <dbReference type="SAM" id="SignalP"/>
    </source>
</evidence>
<dbReference type="Proteomes" id="UP001049176">
    <property type="component" value="Chromosome 1"/>
</dbReference>
<organism evidence="2 3">
    <name type="scientific">Marasmius oreades</name>
    <name type="common">fairy-ring Marasmius</name>
    <dbReference type="NCBI Taxonomy" id="181124"/>
    <lineage>
        <taxon>Eukaryota</taxon>
        <taxon>Fungi</taxon>
        <taxon>Dikarya</taxon>
        <taxon>Basidiomycota</taxon>
        <taxon>Agaricomycotina</taxon>
        <taxon>Agaricomycetes</taxon>
        <taxon>Agaricomycetidae</taxon>
        <taxon>Agaricales</taxon>
        <taxon>Marasmiineae</taxon>
        <taxon>Marasmiaceae</taxon>
        <taxon>Marasmius</taxon>
    </lineage>
</organism>
<dbReference type="GeneID" id="66070602"/>
<feature type="chain" id="PRO_5040133643" evidence="1">
    <location>
        <begin position="24"/>
        <end position="503"/>
    </location>
</feature>
<evidence type="ECO:0000313" key="3">
    <source>
        <dbReference type="Proteomes" id="UP001049176"/>
    </source>
</evidence>
<accession>A0A9P7V3P6</accession>
<dbReference type="OrthoDB" id="1684102at2759"/>
<dbReference type="RefSeq" id="XP_043016176.1">
    <property type="nucleotide sequence ID" value="XM_043147467.1"/>
</dbReference>
<feature type="signal peptide" evidence="1">
    <location>
        <begin position="1"/>
        <end position="23"/>
    </location>
</feature>